<keyword evidence="1" id="KW-0732">Signal</keyword>
<feature type="signal peptide" evidence="1">
    <location>
        <begin position="1"/>
        <end position="25"/>
    </location>
</feature>
<accession>A0A1I4FSY0</accession>
<keyword evidence="3" id="KW-1185">Reference proteome</keyword>
<dbReference type="EMBL" id="FOSR01000019">
    <property type="protein sequence ID" value="SFL19791.1"/>
    <property type="molecule type" value="Genomic_DNA"/>
</dbReference>
<proteinExistence type="predicted"/>
<organism evidence="2 3">
    <name type="scientific">Rhodanobacter glycinis</name>
    <dbReference type="NCBI Taxonomy" id="582702"/>
    <lineage>
        <taxon>Bacteria</taxon>
        <taxon>Pseudomonadati</taxon>
        <taxon>Pseudomonadota</taxon>
        <taxon>Gammaproteobacteria</taxon>
        <taxon>Lysobacterales</taxon>
        <taxon>Rhodanobacteraceae</taxon>
        <taxon>Rhodanobacter</taxon>
    </lineage>
</organism>
<dbReference type="RefSeq" id="WP_092705092.1">
    <property type="nucleotide sequence ID" value="NZ_FOSR01000019.1"/>
</dbReference>
<evidence type="ECO:0000256" key="1">
    <source>
        <dbReference type="SAM" id="SignalP"/>
    </source>
</evidence>
<protein>
    <recommendedName>
        <fullName evidence="4">DUF2066 domain-containing protein</fullName>
    </recommendedName>
</protein>
<evidence type="ECO:0008006" key="4">
    <source>
        <dbReference type="Google" id="ProtNLM"/>
    </source>
</evidence>
<feature type="chain" id="PRO_5011704935" description="DUF2066 domain-containing protein" evidence="1">
    <location>
        <begin position="26"/>
        <end position="330"/>
    </location>
</feature>
<gene>
    <name evidence="2" type="ORF">SAMN05192579_11914</name>
</gene>
<dbReference type="Proteomes" id="UP000198725">
    <property type="component" value="Unassembled WGS sequence"/>
</dbReference>
<sequence length="330" mass="33831">MRLSRPLIAFLLLGFAALSPLRALAQSASPYTVVVPVSDTSEAQRDQGFATALAQVLARVSGGQDLRSKPGYADALKHAPGMVQQYQYQRGTGTPPGLLLQATFDSGAVRRAITQMGASSAGVKPPVLLVVRDAGGKLLGQGALAALASAAGQRGYSVVYANAAALPDPAKLAAADPAALAVVTSQYHTGLVLLGQLKQGGADWTLVSGGNTQQWTDQAPGTDILLGNAGNAMADRVGRQLNVIGGGTVEGKLWVSGLNSAMDYANMLATLRADPSVLKATTLGAQDDGALLDVKINLPLSALAADLTANGRLLQAPAHDGADVSLRWLH</sequence>
<evidence type="ECO:0000313" key="3">
    <source>
        <dbReference type="Proteomes" id="UP000198725"/>
    </source>
</evidence>
<name>A0A1I4FSY0_9GAMM</name>
<reference evidence="3" key="1">
    <citation type="submission" date="2016-10" db="EMBL/GenBank/DDBJ databases">
        <authorList>
            <person name="Varghese N."/>
            <person name="Submissions S."/>
        </authorList>
    </citation>
    <scope>NUCLEOTIDE SEQUENCE [LARGE SCALE GENOMIC DNA]</scope>
    <source>
        <strain evidence="3">MO64</strain>
    </source>
</reference>
<dbReference type="Pfam" id="PF09839">
    <property type="entry name" value="DUF2066"/>
    <property type="match status" value="1"/>
</dbReference>
<dbReference type="InterPro" id="IPR018642">
    <property type="entry name" value="DUF2066"/>
</dbReference>
<evidence type="ECO:0000313" key="2">
    <source>
        <dbReference type="EMBL" id="SFL19791.1"/>
    </source>
</evidence>
<dbReference type="AlphaFoldDB" id="A0A1I4FSY0"/>